<sequence length="183" mass="20934">MKYCFIMIKNNHKSMSNITLKRKNNNLFSIIHAYLLTNDQASNYAFPAFAKSKASRDKLNIEEANSTPKRAFFVRRFHTPKENRSAVILSMMACSGQPLGWLDSLFYPVCHPATRYRQSVTSLAIALEQFRKGLSAMIYKFQLVGSRLHVSTYAKSEAHARQFLNLTPQEAICFARIKGVRYA</sequence>
<dbReference type="Proteomes" id="UP000294683">
    <property type="component" value="Unassembled WGS sequence"/>
</dbReference>
<comment type="caution">
    <text evidence="1">The sequence shown here is derived from an EMBL/GenBank/DDBJ whole genome shotgun (WGS) entry which is preliminary data.</text>
</comment>
<dbReference type="Pfam" id="PF10554">
    <property type="entry name" value="Phage_ASH"/>
    <property type="match status" value="1"/>
</dbReference>
<organism evidence="1 2">
    <name type="scientific">Avibacterium gallinarum</name>
    <name type="common">Pasteurella gallinarum</name>
    <dbReference type="NCBI Taxonomy" id="755"/>
    <lineage>
        <taxon>Bacteria</taxon>
        <taxon>Pseudomonadati</taxon>
        <taxon>Pseudomonadota</taxon>
        <taxon>Gammaproteobacteria</taxon>
        <taxon>Pasteurellales</taxon>
        <taxon>Pasteurellaceae</taxon>
        <taxon>Avibacterium</taxon>
    </lineage>
</organism>
<accession>A0ABY2EG18</accession>
<dbReference type="EMBL" id="SNXJ01000008">
    <property type="protein sequence ID" value="TDP27951.1"/>
    <property type="molecule type" value="Genomic_DNA"/>
</dbReference>
<proteinExistence type="predicted"/>
<protein>
    <submittedName>
        <fullName evidence="1">Ash family protein</fullName>
    </submittedName>
</protein>
<name>A0ABY2EG18_AVIGA</name>
<dbReference type="InterPro" id="IPR018880">
    <property type="entry name" value="Phage_P4_Ash"/>
</dbReference>
<evidence type="ECO:0000313" key="1">
    <source>
        <dbReference type="EMBL" id="TDP27951.1"/>
    </source>
</evidence>
<evidence type="ECO:0000313" key="2">
    <source>
        <dbReference type="Proteomes" id="UP000294683"/>
    </source>
</evidence>
<reference evidence="1 2" key="1">
    <citation type="submission" date="2019-03" db="EMBL/GenBank/DDBJ databases">
        <title>Genomic Encyclopedia of Type Strains, Phase IV (KMG-IV): sequencing the most valuable type-strain genomes for metagenomic binning, comparative biology and taxonomic classification.</title>
        <authorList>
            <person name="Goeker M."/>
        </authorList>
    </citation>
    <scope>NUCLEOTIDE SEQUENCE [LARGE SCALE GENOMIC DNA]</scope>
    <source>
        <strain evidence="1 2">DSM 17481</strain>
    </source>
</reference>
<keyword evidence="2" id="KW-1185">Reference proteome</keyword>
<gene>
    <name evidence="1" type="ORF">EV689_10863</name>
</gene>